<keyword evidence="2" id="KW-1185">Reference proteome</keyword>
<reference evidence="1 2" key="1">
    <citation type="submission" date="2018-04" db="EMBL/GenBank/DDBJ databases">
        <title>Pseudomonas sp. nov., isolated from mangrove soil.</title>
        <authorList>
            <person name="Chen C."/>
        </authorList>
    </citation>
    <scope>NUCLEOTIDE SEQUENCE [LARGE SCALE GENOMIC DNA]</scope>
    <source>
        <strain evidence="1 2">JCM 14246</strain>
    </source>
</reference>
<protein>
    <submittedName>
        <fullName evidence="1">Uncharacterized protein</fullName>
    </submittedName>
</protein>
<accession>A0A2T5PQC0</accession>
<gene>
    <name evidence="1" type="ORF">DBO86_06200</name>
</gene>
<organism evidence="1 2">
    <name type="scientific">Ectopseudomonas oleovorans</name>
    <name type="common">Pseudomonas oleovorans</name>
    <dbReference type="NCBI Taxonomy" id="301"/>
    <lineage>
        <taxon>Bacteria</taxon>
        <taxon>Pseudomonadati</taxon>
        <taxon>Pseudomonadota</taxon>
        <taxon>Gammaproteobacteria</taxon>
        <taxon>Pseudomonadales</taxon>
        <taxon>Pseudomonadaceae</taxon>
        <taxon>Ectopseudomonas</taxon>
    </lineage>
</organism>
<dbReference type="Proteomes" id="UP000244052">
    <property type="component" value="Unassembled WGS sequence"/>
</dbReference>
<comment type="caution">
    <text evidence="1">The sequence shown here is derived from an EMBL/GenBank/DDBJ whole genome shotgun (WGS) entry which is preliminary data.</text>
</comment>
<evidence type="ECO:0000313" key="2">
    <source>
        <dbReference type="Proteomes" id="UP000244052"/>
    </source>
</evidence>
<dbReference type="AlphaFoldDB" id="A0A2T5PQC0"/>
<evidence type="ECO:0000313" key="1">
    <source>
        <dbReference type="EMBL" id="PTU79913.1"/>
    </source>
</evidence>
<dbReference type="EMBL" id="QASO01000035">
    <property type="protein sequence ID" value="PTU79913.1"/>
    <property type="molecule type" value="Genomic_DNA"/>
</dbReference>
<sequence length="164" mass="18724">MPVPPSDPRVKKQPIAGVYLHDLFYEISEEIGYTYDVAGSYIDHLTDLIDLWSQQGFIEIYSETADRSWGRIKDSNSVPGSTPWYTGLYHARLVKNGENDPLVVVVFEEQDEGGKVHHVASIRFMLDHSDMFGEGGEKFSTDKMKQIRRRIDDFIMRAGRPTVV</sequence>
<name>A0A2T5PQC0_ECTOL</name>
<proteinExistence type="predicted"/>
<dbReference type="RefSeq" id="WP_108233238.1">
    <property type="nucleotide sequence ID" value="NZ_QASO01000035.1"/>
</dbReference>